<dbReference type="InterPro" id="IPR052050">
    <property type="entry name" value="SecEffector_AnkRepeat"/>
</dbReference>
<reference evidence="1" key="1">
    <citation type="submission" date="2023-01" db="EMBL/GenBank/DDBJ databases">
        <title>Colletotrichum chrysophilum M932 genome sequence.</title>
        <authorList>
            <person name="Baroncelli R."/>
        </authorList>
    </citation>
    <scope>NUCLEOTIDE SEQUENCE</scope>
    <source>
        <strain evidence="1">M932</strain>
    </source>
</reference>
<dbReference type="Pfam" id="PF23397">
    <property type="entry name" value="DUF7104"/>
    <property type="match status" value="8"/>
</dbReference>
<sequence length="486" mass="53206">MILEGEFRWKEAHFMAYAACNWTVHYNSQDSAARAELCQAARDICRTACGRGPAWAIHFESRDFRTDHEYASHCSDLTLASYFGLLDVAEHIIREENVDVNSEGGYFGTAIKAAAAGGQLSLVQALTQHDADFETGGGCFPTALVAAFAQGHLNVAQYLIGRGHRITQEVVEAAVSEENDVQQIAHLIENFKEHVTITEEVTEAAAANPIWGADILAFLLDRCGDQVGITQEILKTATANEGCGDEIMSLLIDTRGDALDITEETLKSAAGNSDCGAEIMRLLIEEYGDVLDITSAVFQTAAGTIDGFATMKLLMQEGCTNFEITQEVILAAAKRGSEDMMKFCLDESRDMFQLTPELILAVAGNSFYGGKMMTLLLQTFGNRVIITQDVIMTAAQASYGDETLAVLLNHRGSDLKITNEIVIAAAMNTDGEGPMAYLLEQHRMEVEITQELISAVQGNRMLGKRMMALLRDKRGDEVKLYEREQV</sequence>
<dbReference type="Proteomes" id="UP001243330">
    <property type="component" value="Unassembled WGS sequence"/>
</dbReference>
<accession>A0AAD9AKZ1</accession>
<dbReference type="Pfam" id="PF12796">
    <property type="entry name" value="Ank_2"/>
    <property type="match status" value="1"/>
</dbReference>
<gene>
    <name evidence="1" type="ORF">CCHR01_07860</name>
</gene>
<dbReference type="SMART" id="SM00248">
    <property type="entry name" value="ANK"/>
    <property type="match status" value="4"/>
</dbReference>
<dbReference type="AlphaFoldDB" id="A0AAD9AKZ1"/>
<dbReference type="PANTHER" id="PTHR46586">
    <property type="entry name" value="ANKYRIN REPEAT-CONTAINING PROTEIN"/>
    <property type="match status" value="1"/>
</dbReference>
<name>A0AAD9AKZ1_9PEZI</name>
<dbReference type="InterPro" id="IPR055530">
    <property type="entry name" value="DUF7104"/>
</dbReference>
<protein>
    <submittedName>
        <fullName evidence="1">Nacht and ankyrin domain protein</fullName>
    </submittedName>
</protein>
<dbReference type="InterPro" id="IPR036770">
    <property type="entry name" value="Ankyrin_rpt-contain_sf"/>
</dbReference>
<dbReference type="PANTHER" id="PTHR46586:SF3">
    <property type="entry name" value="ANKYRIN REPEAT-CONTAINING PROTEIN"/>
    <property type="match status" value="1"/>
</dbReference>
<keyword evidence="2" id="KW-1185">Reference proteome</keyword>
<proteinExistence type="predicted"/>
<dbReference type="SUPFAM" id="SSF48403">
    <property type="entry name" value="Ankyrin repeat"/>
    <property type="match status" value="1"/>
</dbReference>
<dbReference type="Gene3D" id="1.25.40.20">
    <property type="entry name" value="Ankyrin repeat-containing domain"/>
    <property type="match status" value="1"/>
</dbReference>
<dbReference type="InterPro" id="IPR002110">
    <property type="entry name" value="Ankyrin_rpt"/>
</dbReference>
<dbReference type="SUPFAM" id="SSF140860">
    <property type="entry name" value="Pseudo ankyrin repeat-like"/>
    <property type="match status" value="1"/>
</dbReference>
<evidence type="ECO:0000313" key="1">
    <source>
        <dbReference type="EMBL" id="KAK1849489.1"/>
    </source>
</evidence>
<dbReference type="EMBL" id="JAQOWY010000142">
    <property type="protein sequence ID" value="KAK1849489.1"/>
    <property type="molecule type" value="Genomic_DNA"/>
</dbReference>
<comment type="caution">
    <text evidence="1">The sequence shown here is derived from an EMBL/GenBank/DDBJ whole genome shotgun (WGS) entry which is preliminary data.</text>
</comment>
<evidence type="ECO:0000313" key="2">
    <source>
        <dbReference type="Proteomes" id="UP001243330"/>
    </source>
</evidence>
<dbReference type="Gene3D" id="1.20.5.340">
    <property type="match status" value="1"/>
</dbReference>
<organism evidence="1 2">
    <name type="scientific">Colletotrichum chrysophilum</name>
    <dbReference type="NCBI Taxonomy" id="1836956"/>
    <lineage>
        <taxon>Eukaryota</taxon>
        <taxon>Fungi</taxon>
        <taxon>Dikarya</taxon>
        <taxon>Ascomycota</taxon>
        <taxon>Pezizomycotina</taxon>
        <taxon>Sordariomycetes</taxon>
        <taxon>Hypocreomycetidae</taxon>
        <taxon>Glomerellales</taxon>
        <taxon>Glomerellaceae</taxon>
        <taxon>Colletotrichum</taxon>
        <taxon>Colletotrichum gloeosporioides species complex</taxon>
    </lineage>
</organism>